<dbReference type="InterPro" id="IPR016181">
    <property type="entry name" value="Acyl_CoA_acyltransferase"/>
</dbReference>
<dbReference type="InterPro" id="IPR050832">
    <property type="entry name" value="Bact_Acetyltransf"/>
</dbReference>
<dbReference type="EMBL" id="AP017655">
    <property type="protein sequence ID" value="BAV66216.1"/>
    <property type="molecule type" value="Genomic_DNA"/>
</dbReference>
<dbReference type="Pfam" id="PF00583">
    <property type="entry name" value="Acetyltransf_1"/>
    <property type="match status" value="1"/>
</dbReference>
<keyword evidence="1 4" id="KW-0808">Transferase</keyword>
<evidence type="ECO:0000259" key="3">
    <source>
        <dbReference type="PROSITE" id="PS51186"/>
    </source>
</evidence>
<dbReference type="AlphaFoldDB" id="A0A1E1F6R4"/>
<organism evidence="4 5">
    <name type="scientific">Sphingobium cloacae</name>
    <dbReference type="NCBI Taxonomy" id="120107"/>
    <lineage>
        <taxon>Bacteria</taxon>
        <taxon>Pseudomonadati</taxon>
        <taxon>Pseudomonadota</taxon>
        <taxon>Alphaproteobacteria</taxon>
        <taxon>Sphingomonadales</taxon>
        <taxon>Sphingomonadaceae</taxon>
        <taxon>Sphingobium</taxon>
    </lineage>
</organism>
<sequence>MHVRPAMASDLPALHPLIERAYRGDSARTGWTHEADLLADPRTDMESLAAIVRDPAQRLLVALDGAGIPIGCVNIADQGGGLSYLGLFCIEPRRQAAGLGRRLLAAAEDHAARLFGAKVMEMTVIDSRHELIAWYDRRGYFPTGEKRPFPIPLDPPYRMAVLAKPLAIRPDLG</sequence>
<dbReference type="PANTHER" id="PTHR43877:SF2">
    <property type="entry name" value="AMINOALKYLPHOSPHONATE N-ACETYLTRANSFERASE-RELATED"/>
    <property type="match status" value="1"/>
</dbReference>
<evidence type="ECO:0000313" key="4">
    <source>
        <dbReference type="EMBL" id="BAV66216.1"/>
    </source>
</evidence>
<dbReference type="KEGG" id="sclo:SCLO_1031760"/>
<reference evidence="4 5" key="1">
    <citation type="submission" date="2016-10" db="EMBL/GenBank/DDBJ databases">
        <title>Complete Genome Sequence of the Nonylphenol-Degrading Bacterium Sphingobium cloacae JCM 10874T.</title>
        <authorList>
            <person name="Ootsuka M."/>
            <person name="Nishizawa T."/>
            <person name="Ohta H."/>
        </authorList>
    </citation>
    <scope>NUCLEOTIDE SEQUENCE [LARGE SCALE GENOMIC DNA]</scope>
    <source>
        <strain evidence="4 5">JCM 10874</strain>
    </source>
</reference>
<dbReference type="Proteomes" id="UP000218272">
    <property type="component" value="Chromosome SCLO_1"/>
</dbReference>
<proteinExistence type="predicted"/>
<keyword evidence="5" id="KW-1185">Reference proteome</keyword>
<keyword evidence="2" id="KW-0012">Acyltransferase</keyword>
<dbReference type="InterPro" id="IPR000182">
    <property type="entry name" value="GNAT_dom"/>
</dbReference>
<name>A0A1E1F6R4_9SPHN</name>
<dbReference type="PROSITE" id="PS51186">
    <property type="entry name" value="GNAT"/>
    <property type="match status" value="1"/>
</dbReference>
<feature type="domain" description="N-acetyltransferase" evidence="3">
    <location>
        <begin position="1"/>
        <end position="164"/>
    </location>
</feature>
<protein>
    <submittedName>
        <fullName evidence="4">Acetyltransferase</fullName>
    </submittedName>
</protein>
<evidence type="ECO:0000256" key="1">
    <source>
        <dbReference type="ARBA" id="ARBA00022679"/>
    </source>
</evidence>
<dbReference type="PANTHER" id="PTHR43877">
    <property type="entry name" value="AMINOALKYLPHOSPHONATE N-ACETYLTRANSFERASE-RELATED-RELATED"/>
    <property type="match status" value="1"/>
</dbReference>
<accession>A0A1E1F6R4</accession>
<evidence type="ECO:0000313" key="5">
    <source>
        <dbReference type="Proteomes" id="UP000218272"/>
    </source>
</evidence>
<dbReference type="Gene3D" id="3.40.630.30">
    <property type="match status" value="1"/>
</dbReference>
<gene>
    <name evidence="4" type="ORF">SCLO_1031760</name>
</gene>
<dbReference type="OrthoDB" id="119501at2"/>
<dbReference type="GO" id="GO:0016747">
    <property type="term" value="F:acyltransferase activity, transferring groups other than amino-acyl groups"/>
    <property type="evidence" value="ECO:0007669"/>
    <property type="project" value="InterPro"/>
</dbReference>
<evidence type="ECO:0000256" key="2">
    <source>
        <dbReference type="ARBA" id="ARBA00023315"/>
    </source>
</evidence>
<dbReference type="SUPFAM" id="SSF55729">
    <property type="entry name" value="Acyl-CoA N-acyltransferases (Nat)"/>
    <property type="match status" value="1"/>
</dbReference>
<dbReference type="CDD" id="cd04301">
    <property type="entry name" value="NAT_SF"/>
    <property type="match status" value="1"/>
</dbReference>